<reference evidence="1" key="1">
    <citation type="submission" date="2008-06" db="EMBL/GenBank/DDBJ databases">
        <title>Complete sequence of Chlorobium phaeobacteroides BS1.</title>
        <authorList>
            <consortium name="US DOE Joint Genome Institute"/>
            <person name="Lucas S."/>
            <person name="Copeland A."/>
            <person name="Lapidus A."/>
            <person name="Glavina del Rio T."/>
            <person name="Dalin E."/>
            <person name="Tice H."/>
            <person name="Bruce D."/>
            <person name="Goodwin L."/>
            <person name="Pitluck S."/>
            <person name="Schmutz J."/>
            <person name="Larimer F."/>
            <person name="Land M."/>
            <person name="Hauser L."/>
            <person name="Kyrpides N."/>
            <person name="Ovchinnikova G."/>
            <person name="Li T."/>
            <person name="Liu Z."/>
            <person name="Zhao F."/>
            <person name="Overmann J."/>
            <person name="Bryant D.A."/>
            <person name="Richardson P."/>
        </authorList>
    </citation>
    <scope>NUCLEOTIDE SEQUENCE [LARGE SCALE GENOMIC DNA]</scope>
    <source>
        <strain evidence="1">BS1</strain>
    </source>
</reference>
<evidence type="ECO:0000313" key="1">
    <source>
        <dbReference type="EMBL" id="ACE03653.1"/>
    </source>
</evidence>
<dbReference type="SUPFAM" id="SSF53474">
    <property type="entry name" value="alpha/beta-Hydrolases"/>
    <property type="match status" value="1"/>
</dbReference>
<organism evidence="1">
    <name type="scientific">Chlorobium phaeobacteroides (strain BS1)</name>
    <dbReference type="NCBI Taxonomy" id="331678"/>
    <lineage>
        <taxon>Bacteria</taxon>
        <taxon>Pseudomonadati</taxon>
        <taxon>Chlorobiota</taxon>
        <taxon>Chlorobiia</taxon>
        <taxon>Chlorobiales</taxon>
        <taxon>Chlorobiaceae</taxon>
        <taxon>Chlorobium/Pelodictyon group</taxon>
        <taxon>Chlorobium</taxon>
    </lineage>
</organism>
<dbReference type="STRING" id="331678.Cphamn1_0695"/>
<gene>
    <name evidence="1" type="ordered locus">Cphamn1_0695</name>
</gene>
<dbReference type="Gene3D" id="3.40.50.1820">
    <property type="entry name" value="alpha/beta hydrolase"/>
    <property type="match status" value="1"/>
</dbReference>
<proteinExistence type="predicted"/>
<dbReference type="HOGENOM" id="CLU_1228131_0_0_10"/>
<dbReference type="EMBL" id="CP001101">
    <property type="protein sequence ID" value="ACE03653.1"/>
    <property type="molecule type" value="Genomic_DNA"/>
</dbReference>
<dbReference type="AlphaFoldDB" id="B3ENC3"/>
<protein>
    <recommendedName>
        <fullName evidence="2">Alpha/beta hydrolase</fullName>
    </recommendedName>
</protein>
<dbReference type="KEGG" id="cpb:Cphamn1_0695"/>
<accession>B3ENC3</accession>
<dbReference type="eggNOG" id="ENOG502ZVVM">
    <property type="taxonomic scope" value="Bacteria"/>
</dbReference>
<evidence type="ECO:0008006" key="2">
    <source>
        <dbReference type="Google" id="ProtNLM"/>
    </source>
</evidence>
<name>B3ENC3_CHLPB</name>
<sequence length="225" mass="25043">MNLLVLPGGGNPDTSSTYCNVYEVIAREAKKYGYAEIYTDVRWPGHISISDSYDEAPSLTLSGAMVSAREAINRLPDKPYSVLARSFGCFVALKLAACQDENIQHPAKIILWGPDPYWLLWKDFVRDLEIGKVIAREKGLKVDKLSFASIEPIESLIHKARIETFVVSGANDSSCSPAYLEYLSSIVKDNHYVKVKEPVFGAKHEVTDDDDDTVIQFYGEALFGN</sequence>
<dbReference type="InterPro" id="IPR029058">
    <property type="entry name" value="AB_hydrolase_fold"/>
</dbReference>